<dbReference type="EMBL" id="JH430086">
    <property type="status" value="NOT_ANNOTATED_CDS"/>
    <property type="molecule type" value="Genomic_DNA"/>
</dbReference>
<accession>T1II30</accession>
<proteinExistence type="predicted"/>
<keyword evidence="3" id="KW-1185">Reference proteome</keyword>
<dbReference type="EnsemblMetazoa" id="SMAR000515-RA">
    <property type="protein sequence ID" value="SMAR000515-PA"/>
    <property type="gene ID" value="SMAR000515"/>
</dbReference>
<dbReference type="Proteomes" id="UP000014500">
    <property type="component" value="Unassembled WGS sequence"/>
</dbReference>
<feature type="region of interest" description="Disordered" evidence="1">
    <location>
        <begin position="67"/>
        <end position="86"/>
    </location>
</feature>
<sequence length="86" mass="10004">MDNSWEKLVQKLNPLVLSAISHRGPHHRVGGERCQSRERPATVLDHIGDKTPLRPENCKRNVVKIERSPREDWRHTTRNGNHQPDD</sequence>
<name>T1II30_STRMM</name>
<evidence type="ECO:0000256" key="1">
    <source>
        <dbReference type="SAM" id="MobiDB-lite"/>
    </source>
</evidence>
<evidence type="ECO:0000313" key="3">
    <source>
        <dbReference type="Proteomes" id="UP000014500"/>
    </source>
</evidence>
<reference evidence="2" key="2">
    <citation type="submission" date="2015-02" db="UniProtKB">
        <authorList>
            <consortium name="EnsemblMetazoa"/>
        </authorList>
    </citation>
    <scope>IDENTIFICATION</scope>
</reference>
<evidence type="ECO:0000313" key="2">
    <source>
        <dbReference type="EnsemblMetazoa" id="SMAR000515-PA"/>
    </source>
</evidence>
<dbReference type="AlphaFoldDB" id="T1II30"/>
<reference evidence="3" key="1">
    <citation type="submission" date="2011-05" db="EMBL/GenBank/DDBJ databases">
        <authorList>
            <person name="Richards S.R."/>
            <person name="Qu J."/>
            <person name="Jiang H."/>
            <person name="Jhangiani S.N."/>
            <person name="Agravi P."/>
            <person name="Goodspeed R."/>
            <person name="Gross S."/>
            <person name="Mandapat C."/>
            <person name="Jackson L."/>
            <person name="Mathew T."/>
            <person name="Pu L."/>
            <person name="Thornton R."/>
            <person name="Saada N."/>
            <person name="Wilczek-Boney K.B."/>
            <person name="Lee S."/>
            <person name="Kovar C."/>
            <person name="Wu Y."/>
            <person name="Scherer S.E."/>
            <person name="Worley K.C."/>
            <person name="Muzny D.M."/>
            <person name="Gibbs R."/>
        </authorList>
    </citation>
    <scope>NUCLEOTIDE SEQUENCE</scope>
    <source>
        <strain evidence="3">Brora</strain>
    </source>
</reference>
<organism evidence="2 3">
    <name type="scientific">Strigamia maritima</name>
    <name type="common">European centipede</name>
    <name type="synonym">Geophilus maritimus</name>
    <dbReference type="NCBI Taxonomy" id="126957"/>
    <lineage>
        <taxon>Eukaryota</taxon>
        <taxon>Metazoa</taxon>
        <taxon>Ecdysozoa</taxon>
        <taxon>Arthropoda</taxon>
        <taxon>Myriapoda</taxon>
        <taxon>Chilopoda</taxon>
        <taxon>Pleurostigmophora</taxon>
        <taxon>Geophilomorpha</taxon>
        <taxon>Linotaeniidae</taxon>
        <taxon>Strigamia</taxon>
    </lineage>
</organism>
<protein>
    <submittedName>
        <fullName evidence="2">Uncharacterized protein</fullName>
    </submittedName>
</protein>
<dbReference type="HOGENOM" id="CLU_2500770_0_0_1"/>